<evidence type="ECO:0000256" key="1">
    <source>
        <dbReference type="SAM" id="MobiDB-lite"/>
    </source>
</evidence>
<name>A0A158J1U1_9BURK</name>
<dbReference type="STRING" id="326474.AWB65_05744"/>
<dbReference type="EMBL" id="FCNW02000052">
    <property type="protein sequence ID" value="SAL62473.1"/>
    <property type="molecule type" value="Genomic_DNA"/>
</dbReference>
<dbReference type="AlphaFoldDB" id="A0A158J1U1"/>
<gene>
    <name evidence="2" type="ORF">AWB65_05744</name>
</gene>
<dbReference type="InterPro" id="IPR035225">
    <property type="entry name" value="DUF5338"/>
</dbReference>
<organism evidence="2 3">
    <name type="scientific">Caballeronia humi</name>
    <dbReference type="NCBI Taxonomy" id="326474"/>
    <lineage>
        <taxon>Bacteria</taxon>
        <taxon>Pseudomonadati</taxon>
        <taxon>Pseudomonadota</taxon>
        <taxon>Betaproteobacteria</taxon>
        <taxon>Burkholderiales</taxon>
        <taxon>Burkholderiaceae</taxon>
        <taxon>Caballeronia</taxon>
    </lineage>
</organism>
<reference evidence="2" key="1">
    <citation type="submission" date="2016-01" db="EMBL/GenBank/DDBJ databases">
        <authorList>
            <person name="Peeters C."/>
        </authorList>
    </citation>
    <scope>NUCLEOTIDE SEQUENCE [LARGE SCALE GENOMIC DNA]</scope>
    <source>
        <strain evidence="2">LMG 22934</strain>
    </source>
</reference>
<feature type="compositionally biased region" description="Low complexity" evidence="1">
    <location>
        <begin position="87"/>
        <end position="96"/>
    </location>
</feature>
<protein>
    <submittedName>
        <fullName evidence="2">TraK protein of DNA transfer system</fullName>
    </submittedName>
</protein>
<proteinExistence type="predicted"/>
<keyword evidence="3" id="KW-1185">Reference proteome</keyword>
<feature type="region of interest" description="Disordered" evidence="1">
    <location>
        <begin position="78"/>
        <end position="144"/>
    </location>
</feature>
<accession>A0A158J1U1</accession>
<comment type="caution">
    <text evidence="2">The sequence shown here is derived from an EMBL/GenBank/DDBJ whole genome shotgun (WGS) entry which is preliminary data.</text>
</comment>
<evidence type="ECO:0000313" key="2">
    <source>
        <dbReference type="EMBL" id="SAL62473.1"/>
    </source>
</evidence>
<dbReference type="Proteomes" id="UP000054977">
    <property type="component" value="Unassembled WGS sequence"/>
</dbReference>
<dbReference type="Pfam" id="PF17273">
    <property type="entry name" value="DUF5338"/>
    <property type="match status" value="1"/>
</dbReference>
<sequence>MPKSYTDDLASWVETRSSKRRRRDEAAVAFLAVKEKVIEALEAGYALTTIWEHMSDTGVVKFSYETFRAHARRYIKARAEDAPPEHAPAASAKSSAVTTQQSRRTQRGGNAAKPPSDAQAIPTEKPDRIPGFTFNPNPDKKDLL</sequence>
<dbReference type="RefSeq" id="WP_087670363.1">
    <property type="nucleotide sequence ID" value="NZ_FCNW02000052.1"/>
</dbReference>
<evidence type="ECO:0000313" key="3">
    <source>
        <dbReference type="Proteomes" id="UP000054977"/>
    </source>
</evidence>
<dbReference type="OrthoDB" id="8686887at2"/>